<comment type="caution">
    <text evidence="4">The sequence shown here is derived from an EMBL/GenBank/DDBJ whole genome shotgun (WGS) entry which is preliminary data.</text>
</comment>
<feature type="compositionally biased region" description="Gly residues" evidence="1">
    <location>
        <begin position="104"/>
        <end position="120"/>
    </location>
</feature>
<feature type="compositionally biased region" description="Pro residues" evidence="1">
    <location>
        <begin position="35"/>
        <end position="51"/>
    </location>
</feature>
<protein>
    <recommendedName>
        <fullName evidence="3">DUF2510 domain-containing protein</fullName>
    </recommendedName>
</protein>
<dbReference type="EMBL" id="BAABAH010000007">
    <property type="protein sequence ID" value="GAA3820540.1"/>
    <property type="molecule type" value="Genomic_DNA"/>
</dbReference>
<gene>
    <name evidence="4" type="ORF">GCM10022242_22770</name>
</gene>
<dbReference type="Pfam" id="PF10708">
    <property type="entry name" value="DUF2510"/>
    <property type="match status" value="1"/>
</dbReference>
<keyword evidence="2" id="KW-1133">Transmembrane helix</keyword>
<keyword evidence="2" id="KW-0472">Membrane</keyword>
<name>A0ABP7IK60_9ACTN</name>
<feature type="region of interest" description="Disordered" evidence="1">
    <location>
        <begin position="149"/>
        <end position="204"/>
    </location>
</feature>
<keyword evidence="5" id="KW-1185">Reference proteome</keyword>
<feature type="domain" description="DUF2510" evidence="3">
    <location>
        <begin position="4"/>
        <end position="37"/>
    </location>
</feature>
<dbReference type="RefSeq" id="WP_344775438.1">
    <property type="nucleotide sequence ID" value="NZ_BAABAH010000007.1"/>
</dbReference>
<feature type="compositionally biased region" description="Pro residues" evidence="1">
    <location>
        <begin position="58"/>
        <end position="67"/>
    </location>
</feature>
<feature type="transmembrane region" description="Helical" evidence="2">
    <location>
        <begin position="125"/>
        <end position="146"/>
    </location>
</feature>
<dbReference type="Proteomes" id="UP001501821">
    <property type="component" value="Unassembled WGS sequence"/>
</dbReference>
<evidence type="ECO:0000313" key="4">
    <source>
        <dbReference type="EMBL" id="GAA3820540.1"/>
    </source>
</evidence>
<evidence type="ECO:0000313" key="5">
    <source>
        <dbReference type="Proteomes" id="UP001501821"/>
    </source>
</evidence>
<evidence type="ECO:0000256" key="2">
    <source>
        <dbReference type="SAM" id="Phobius"/>
    </source>
</evidence>
<keyword evidence="2" id="KW-0812">Transmembrane</keyword>
<feature type="region of interest" description="Disordered" evidence="1">
    <location>
        <begin position="1"/>
        <end position="120"/>
    </location>
</feature>
<accession>A0ABP7IK60</accession>
<organism evidence="4 5">
    <name type="scientific">Nocardioides panacisoli</name>
    <dbReference type="NCBI Taxonomy" id="627624"/>
    <lineage>
        <taxon>Bacteria</taxon>
        <taxon>Bacillati</taxon>
        <taxon>Actinomycetota</taxon>
        <taxon>Actinomycetes</taxon>
        <taxon>Propionibacteriales</taxon>
        <taxon>Nocardioidaceae</taxon>
        <taxon>Nocardioides</taxon>
    </lineage>
</organism>
<evidence type="ECO:0000256" key="1">
    <source>
        <dbReference type="SAM" id="MobiDB-lite"/>
    </source>
</evidence>
<feature type="compositionally biased region" description="Low complexity" evidence="1">
    <location>
        <begin position="83"/>
        <end position="103"/>
    </location>
</feature>
<feature type="compositionally biased region" description="Low complexity" evidence="1">
    <location>
        <begin position="156"/>
        <end position="172"/>
    </location>
</feature>
<evidence type="ECO:0000259" key="3">
    <source>
        <dbReference type="Pfam" id="PF10708"/>
    </source>
</evidence>
<reference evidence="5" key="1">
    <citation type="journal article" date="2019" name="Int. J. Syst. Evol. Microbiol.">
        <title>The Global Catalogue of Microorganisms (GCM) 10K type strain sequencing project: providing services to taxonomists for standard genome sequencing and annotation.</title>
        <authorList>
            <consortium name="The Broad Institute Genomics Platform"/>
            <consortium name="The Broad Institute Genome Sequencing Center for Infectious Disease"/>
            <person name="Wu L."/>
            <person name="Ma J."/>
        </authorList>
    </citation>
    <scope>NUCLEOTIDE SEQUENCE [LARGE SCALE GENOMIC DNA]</scope>
    <source>
        <strain evidence="5">JCM 16953</strain>
    </source>
</reference>
<dbReference type="InterPro" id="IPR018929">
    <property type="entry name" value="DUF2510"/>
</dbReference>
<proteinExistence type="predicted"/>
<sequence>MTSAGWYPDPAGQPNTFRYWDGTSWSEATTTNPATPAPGTPLPPQPPPPTSPYQQQPPATPPAPPTTHRPGYGEITPAPPGFPQQGYGQQQPYAQQPYAQQGYGQPGYGTPPAGGSGGSGAGRTVAIVLLAIVLVVALGVGAFFVVRGATGDDDTSTAGDDSSSSAGSEGSSPTAVPSKQQCKGGDPDPGELDPASPTLTGGGLTIPSLTDQGYTVDHRISKPYKFATAFEASYLVIDQQGGWISSYGVGALAKANGFDSTQQAAEALVYCMTHSGLYEGFTGATDQQVGAVTVDGHDAYSVLTEVRVDNPDVNVEGDLLQVVVVDTGDSDNYGVYISGVPLGDDNAAQQQSDEFDQISVG</sequence>